<dbReference type="RefSeq" id="WP_111596906.1">
    <property type="nucleotide sequence ID" value="NZ_QLLL01000002.1"/>
</dbReference>
<dbReference type="InterPro" id="IPR050204">
    <property type="entry name" value="AraC_XylS_family_regulators"/>
</dbReference>
<gene>
    <name evidence="5" type="ORF">LX64_01454</name>
</gene>
<dbReference type="GO" id="GO:0043565">
    <property type="term" value="F:sequence-specific DNA binding"/>
    <property type="evidence" value="ECO:0007669"/>
    <property type="project" value="InterPro"/>
</dbReference>
<reference evidence="5 6" key="1">
    <citation type="submission" date="2018-06" db="EMBL/GenBank/DDBJ databases">
        <title>Genomic Encyclopedia of Archaeal and Bacterial Type Strains, Phase II (KMG-II): from individual species to whole genera.</title>
        <authorList>
            <person name="Goeker M."/>
        </authorList>
    </citation>
    <scope>NUCLEOTIDE SEQUENCE [LARGE SCALE GENOMIC DNA]</scope>
    <source>
        <strain evidence="5 6">DSM 23857</strain>
    </source>
</reference>
<evidence type="ECO:0000259" key="4">
    <source>
        <dbReference type="PROSITE" id="PS01124"/>
    </source>
</evidence>
<dbReference type="Pfam" id="PF12833">
    <property type="entry name" value="HTH_18"/>
    <property type="match status" value="1"/>
</dbReference>
<dbReference type="InterPro" id="IPR018060">
    <property type="entry name" value="HTH_AraC"/>
</dbReference>
<evidence type="ECO:0000313" key="6">
    <source>
        <dbReference type="Proteomes" id="UP000249547"/>
    </source>
</evidence>
<dbReference type="AlphaFoldDB" id="A0A327QWS2"/>
<keyword evidence="6" id="KW-1185">Reference proteome</keyword>
<comment type="caution">
    <text evidence="5">The sequence shown here is derived from an EMBL/GenBank/DDBJ whole genome shotgun (WGS) entry which is preliminary data.</text>
</comment>
<keyword evidence="2 5" id="KW-0238">DNA-binding</keyword>
<organism evidence="5 6">
    <name type="scientific">Chitinophaga skermanii</name>
    <dbReference type="NCBI Taxonomy" id="331697"/>
    <lineage>
        <taxon>Bacteria</taxon>
        <taxon>Pseudomonadati</taxon>
        <taxon>Bacteroidota</taxon>
        <taxon>Chitinophagia</taxon>
        <taxon>Chitinophagales</taxon>
        <taxon>Chitinophagaceae</taxon>
        <taxon>Chitinophaga</taxon>
    </lineage>
</organism>
<keyword evidence="1" id="KW-0805">Transcription regulation</keyword>
<evidence type="ECO:0000256" key="1">
    <source>
        <dbReference type="ARBA" id="ARBA00023015"/>
    </source>
</evidence>
<dbReference type="PANTHER" id="PTHR46796">
    <property type="entry name" value="HTH-TYPE TRANSCRIPTIONAL ACTIVATOR RHAS-RELATED"/>
    <property type="match status" value="1"/>
</dbReference>
<name>A0A327QWS2_9BACT</name>
<proteinExistence type="predicted"/>
<dbReference type="EMBL" id="QLLL01000002">
    <property type="protein sequence ID" value="RAJ08800.1"/>
    <property type="molecule type" value="Genomic_DNA"/>
</dbReference>
<accession>A0A327QWS2</accession>
<dbReference type="OrthoDB" id="662446at2"/>
<dbReference type="SMART" id="SM00342">
    <property type="entry name" value="HTH_ARAC"/>
    <property type="match status" value="1"/>
</dbReference>
<dbReference type="GO" id="GO:0003700">
    <property type="term" value="F:DNA-binding transcription factor activity"/>
    <property type="evidence" value="ECO:0007669"/>
    <property type="project" value="InterPro"/>
</dbReference>
<feature type="domain" description="HTH araC/xylS-type" evidence="4">
    <location>
        <begin position="159"/>
        <end position="262"/>
    </location>
</feature>
<evidence type="ECO:0000313" key="5">
    <source>
        <dbReference type="EMBL" id="RAJ08800.1"/>
    </source>
</evidence>
<dbReference type="PANTHER" id="PTHR46796:SF13">
    <property type="entry name" value="HTH-TYPE TRANSCRIPTIONAL ACTIVATOR RHAS"/>
    <property type="match status" value="1"/>
</dbReference>
<sequence length="276" mass="32618">MDIQFFKPLNKTLKRYISGYYFLTESDPAVQTNYLTFPRNESILSVSLHGKLSQVDGKEVYEYDEARGVMSTLICHYYRPLHIECRGRINEATIYFKPLGLNAFLEHDLADYTGPHFTTFEPYPGYLQAMEEVLQEKDVHRKIELLERYWLSKLKSFYHPFLGKMVDDLSSSDEQVSVAWLVEKYKMSRKTINKHFDIHIGKSPSEFRKIHRFREALGKRLQGKQHERLTHLSYDLNFFDQSHFIKDFKQLTGKTPKAFFQQISFDPAGEVSWLYL</sequence>
<dbReference type="Gene3D" id="1.10.10.60">
    <property type="entry name" value="Homeodomain-like"/>
    <property type="match status" value="1"/>
</dbReference>
<dbReference type="PROSITE" id="PS01124">
    <property type="entry name" value="HTH_ARAC_FAMILY_2"/>
    <property type="match status" value="1"/>
</dbReference>
<dbReference type="Proteomes" id="UP000249547">
    <property type="component" value="Unassembled WGS sequence"/>
</dbReference>
<evidence type="ECO:0000256" key="2">
    <source>
        <dbReference type="ARBA" id="ARBA00023125"/>
    </source>
</evidence>
<protein>
    <submittedName>
        <fullName evidence="5">AraC-like DNA-binding protein</fullName>
    </submittedName>
</protein>
<evidence type="ECO:0000256" key="3">
    <source>
        <dbReference type="ARBA" id="ARBA00023163"/>
    </source>
</evidence>
<keyword evidence="3" id="KW-0804">Transcription</keyword>